<feature type="binding site" evidence="1">
    <location>
        <position position="355"/>
    </location>
    <ligand>
        <name>Mg(2+)</name>
        <dbReference type="ChEBI" id="CHEBI:18420"/>
        <note>catalytic; for nuclease activity</note>
    </ligand>
</feature>
<comment type="subcellular location">
    <subcellularLocation>
        <location evidence="1">Host cytoplasm</location>
    </subcellularLocation>
    <text evidence="1">The terminase lies at a unique vertex of the procapsid during viral DNA packaging.</text>
</comment>
<dbReference type="InterPro" id="IPR008866">
    <property type="entry name" value="Phage_lambda_GpA-like"/>
</dbReference>
<dbReference type="HAMAP" id="MF_04144">
    <property type="entry name" value="TERL_LAMBDA"/>
    <property type="match status" value="1"/>
</dbReference>
<dbReference type="GO" id="GO:0098009">
    <property type="term" value="C:viral terminase, large subunit"/>
    <property type="evidence" value="ECO:0007669"/>
    <property type="project" value="UniProtKB-UniRule"/>
</dbReference>
<dbReference type="GO" id="GO:0009036">
    <property type="term" value="F:type II site-specific deoxyribonuclease activity"/>
    <property type="evidence" value="ECO:0007669"/>
    <property type="project" value="UniProtKB-UniRule"/>
</dbReference>
<keyword evidence="1" id="KW-0479">Metal-binding</keyword>
<evidence type="ECO:0000256" key="1">
    <source>
        <dbReference type="HAMAP-Rule" id="MF_04144"/>
    </source>
</evidence>
<accession>A0A8S5NK95</accession>
<comment type="function">
    <text evidence="1">The terminase large subunit acts as an ATP driven molecular motor necessary for viral DNA translocation into empty capsids and as an endonuclease that cuts the viral genome from the concetamer to initiate and to end the packaging reaction. The terminase lies at a unique vertex of the procapsid and is composed of two subunits, a small terminase subunit involved in viral DNA recognition, and a large terminase subunit possessing endonucleolytic and ATPase activities (DNA maturation and packaging). The endonuclease activity cleaves the viral DNA generating 5'overhangs. The strand separation activity separates the cohesive ends generating the single-stranded 'sticky' ends of the mature genome. The DNA-terminase complex binds to the portal of the procapsid thereby activating the translocase activity of the terminase. The terminase packages the viral DNA into the procapsid until the next concatemer reaches the complex. The downstream site is then cut generating the mature right end of the genome, the heterotrimer undocks from the DNA-filled head and remains bound to the left end of concatemer's next genome.</text>
</comment>
<keyword evidence="1" id="KW-1035">Host cytoplasm</keyword>
<dbReference type="GO" id="GO:0019073">
    <property type="term" value="P:viral DNA genome packaging"/>
    <property type="evidence" value="ECO:0007669"/>
    <property type="project" value="UniProtKB-UniRule"/>
</dbReference>
<keyword evidence="1" id="KW-0540">Nuclease</keyword>
<dbReference type="GO" id="GO:0016887">
    <property type="term" value="F:ATP hydrolysis activity"/>
    <property type="evidence" value="ECO:0007669"/>
    <property type="project" value="UniProtKB-UniRule"/>
</dbReference>
<keyword evidence="1" id="KW-0547">Nucleotide-binding</keyword>
<protein>
    <recommendedName>
        <fullName evidence="1">Terminase, large subunit</fullName>
    </recommendedName>
    <alternativeName>
        <fullName evidence="1">DNA-packaging protein</fullName>
    </alternativeName>
    <alternativeName>
        <fullName evidence="1">Large terminase protein</fullName>
    </alternativeName>
    <domain>
        <recommendedName>
            <fullName evidence="1">Endonuclease</fullName>
            <ecNumber evidence="1">3.1.21.4</ecNumber>
        </recommendedName>
    </domain>
    <domain>
        <recommendedName>
            <fullName evidence="1">ATPase</fullName>
            <ecNumber evidence="1">3.6.4.-</ecNumber>
        </recommendedName>
    </domain>
</protein>
<dbReference type="InterPro" id="IPR046454">
    <property type="entry name" value="GpA_endonuclease"/>
</dbReference>
<keyword evidence="1" id="KW-0255">Endonuclease</keyword>
<evidence type="ECO:0000313" key="4">
    <source>
        <dbReference type="EMBL" id="DAD94640.1"/>
    </source>
</evidence>
<dbReference type="InterPro" id="IPR046453">
    <property type="entry name" value="GpA_ATPase"/>
</dbReference>
<dbReference type="Gene3D" id="3.40.50.300">
    <property type="entry name" value="P-loop containing nucleotide triphosphate hydrolases"/>
    <property type="match status" value="1"/>
</dbReference>
<organism evidence="4">
    <name type="scientific">Siphoviridae sp. ctrKX6</name>
    <dbReference type="NCBI Taxonomy" id="2826476"/>
    <lineage>
        <taxon>Viruses</taxon>
        <taxon>Duplodnaviria</taxon>
        <taxon>Heunggongvirae</taxon>
        <taxon>Uroviricota</taxon>
        <taxon>Caudoviricetes</taxon>
    </lineage>
</organism>
<keyword evidence="1" id="KW-0231">Viral genome packaging</keyword>
<keyword evidence="1" id="KW-0460">Magnesium</keyword>
<comment type="subunit">
    <text evidence="1">Interacts (via N-terminus) with the terminase small subunit (via C-terminus); the active complex is probably heterooligomeric. Interacts (via C-terminus) with the portal protein; this interaction allows the packaging of viral DNA.</text>
</comment>
<comment type="similarity">
    <text evidence="1">Belongs to the lambdavirus large terminase family.</text>
</comment>
<dbReference type="GO" id="GO:0046872">
    <property type="term" value="F:metal ion binding"/>
    <property type="evidence" value="ECO:0007669"/>
    <property type="project" value="UniProtKB-UniRule"/>
</dbReference>
<keyword evidence="1" id="KW-0067">ATP-binding</keyword>
<dbReference type="EC" id="3.1.21.4" evidence="1"/>
<dbReference type="GO" id="GO:0030430">
    <property type="term" value="C:host cell cytoplasm"/>
    <property type="evidence" value="ECO:0007669"/>
    <property type="project" value="UniProtKB-SubCell"/>
</dbReference>
<name>A0A8S5NK95_9CAUD</name>
<proteinExistence type="inferred from homology"/>
<comment type="domain">
    <text evidence="1">The N-terminus is involved in the formation of the heterotrimer with the small subunit. The N-terminus part contains the translocase activity involved in DNA packaging. At the N-terminus, there is a high affinity ATPase center that is probably needed for the packaging activity. The Walker A motif of the ATPase center is responsible for interacting with the ATP phosphate and the Q motif governs force generation and the interaction with DNA. The C-terminus contains the site specific endonuclease (cos-cleavage) and strand separation activities required for genome maturation. A second ATPase catalytic site regulates the genome maturation. The C-terminus very end is involved in binding to the procapsid. Contains a basic leucine zipper (bZIP) that may be involved in the formation of the terminase.</text>
</comment>
<dbReference type="EMBL" id="BK015179">
    <property type="protein sequence ID" value="DAD94640.1"/>
    <property type="molecule type" value="Genomic_DNA"/>
</dbReference>
<feature type="domain" description="Phage terminase large subunit GpA ATPase" evidence="2">
    <location>
        <begin position="18"/>
        <end position="262"/>
    </location>
</feature>
<keyword evidence="1" id="KW-1188">Viral release from host cell</keyword>
<reference evidence="4" key="1">
    <citation type="journal article" date="2021" name="Proc. Natl. Acad. Sci. U.S.A.">
        <title>A Catalog of Tens of Thousands of Viruses from Human Metagenomes Reveals Hidden Associations with Chronic Diseases.</title>
        <authorList>
            <person name="Tisza M.J."/>
            <person name="Buck C.B."/>
        </authorList>
    </citation>
    <scope>NUCLEOTIDE SEQUENCE</scope>
    <source>
        <strain evidence="4">CtrKX6</strain>
    </source>
</reference>
<evidence type="ECO:0000259" key="2">
    <source>
        <dbReference type="Pfam" id="PF05876"/>
    </source>
</evidence>
<sequence>MSVSDWADAYRTLSSKSAAEPGRWRTKRTPYLREIMDCLSPRSPIQKVVFMKGAQIGGTECGNNWIGYIIHKAPGPIMAISPTVEMAKRNSRQRIDPLIEDCPTLKNLVSSARSRDKGNTMLSKDFQGGVLVMTGANSAVGLRSMPARYLFMDEIDGYPADIEGEGDPILLAERRTATFSTKKKIFLVSTPTIKGVSVIEREFSHSDQRFYKLPCPFCGGFQALKWEQIRPQENGIVFYECEHCHKLIAEHYKTQMLEAGHWEATSESIDGLTAGFHLSSLYSPVGWLSWAECVQVYEKAKKDATLMQGFRNTILGETYEQESEAPEWQRLYETRENYPMGVVPRDGLFLTGGVDIQKNRIECEVVAWGRQKQSWSVDYYVLDGDTAKPEVWAKLADVVNKDYPHESGITMPIRVMCVDSGYATQDVYSFVRQFNQAVWGGNGARANAPRTVVAIKGQSRDTAMILSTSKADTKKKGLKVWNVSGPVIKTELYRWLKMERIGEDASQFGRCHFPAYAEEYFKQLTAERQIVKVTNGYPRSVWEKDPTRRNEALDCRVYARAGAAIYGLDRISERGWQELEAAIPKEPNQKVKVKKQPKFIQIQPTKVNDPWL</sequence>
<dbReference type="EC" id="3.6.4.-" evidence="1"/>
<feature type="domain" description="Terminase large subunit GpA endonuclease" evidence="3">
    <location>
        <begin position="273"/>
        <end position="570"/>
    </location>
</feature>
<comment type="cofactor">
    <cofactor evidence="1">
        <name>Mg(2+)</name>
        <dbReference type="ChEBI" id="CHEBI:18420"/>
    </cofactor>
</comment>
<evidence type="ECO:0000259" key="3">
    <source>
        <dbReference type="Pfam" id="PF20454"/>
    </source>
</evidence>
<dbReference type="InterPro" id="IPR027417">
    <property type="entry name" value="P-loop_NTPase"/>
</dbReference>
<comment type="catalytic activity">
    <reaction evidence="1">
        <text>Endonucleolytic cleavage of DNA to give specific double-stranded fragments with terminal 5'-phosphates.</text>
        <dbReference type="EC" id="3.1.21.4"/>
    </reaction>
</comment>
<dbReference type="Pfam" id="PF05876">
    <property type="entry name" value="GpA_ATPase"/>
    <property type="match status" value="1"/>
</dbReference>
<comment type="caution">
    <text evidence="1">Lacks conserved residue(s) required for the propagation of feature annotation.</text>
</comment>
<dbReference type="GO" id="GO:0005524">
    <property type="term" value="F:ATP binding"/>
    <property type="evidence" value="ECO:0007669"/>
    <property type="project" value="UniProtKB-UniRule"/>
</dbReference>
<feature type="active site" description="For ATPase activity" evidence="1">
    <location>
        <position position="154"/>
    </location>
</feature>
<dbReference type="Pfam" id="PF20454">
    <property type="entry name" value="GpA_nuclease"/>
    <property type="match status" value="1"/>
</dbReference>
<keyword evidence="1" id="KW-0378">Hydrolase</keyword>